<dbReference type="PANTHER" id="PTHR42912">
    <property type="entry name" value="METHYLTRANSFERASE"/>
    <property type="match status" value="1"/>
</dbReference>
<comment type="caution">
    <text evidence="2">The sequence shown here is derived from an EMBL/GenBank/DDBJ whole genome shotgun (WGS) entry which is preliminary data.</text>
</comment>
<keyword evidence="3" id="KW-1185">Reference proteome</keyword>
<evidence type="ECO:0000259" key="1">
    <source>
        <dbReference type="Pfam" id="PF08241"/>
    </source>
</evidence>
<dbReference type="Proteomes" id="UP001499979">
    <property type="component" value="Unassembled WGS sequence"/>
</dbReference>
<accession>A0ABP4F0G8</accession>
<sequence>MSMGEVSGASFTLGSAFRPGTIGDAAVARMVAVLDEQDGAPSIERLRAWALAAGDVRRGELCVDVGSGTGTMTRRLAGLAGPDGRAIGIEPNGMLREVARVRAAEVGSAAEFCQGLATEIPLPDGSADVLWCERVLQHVPDAGAAVAEFARVLRPGGRALLLDSDHESRVESDVDPAVSRAMTTAFMGQLANPTAARHIPRQAIEAGLHVDPDVGSSALVLPQEVLRDSHLSRLSAEQAVADGLITAEQAEAALAALAEAARHGWAFWAVTVFGFVCRKD</sequence>
<dbReference type="Pfam" id="PF08241">
    <property type="entry name" value="Methyltransf_11"/>
    <property type="match status" value="1"/>
</dbReference>
<evidence type="ECO:0000313" key="2">
    <source>
        <dbReference type="EMBL" id="GAA1139921.1"/>
    </source>
</evidence>
<dbReference type="CDD" id="cd02440">
    <property type="entry name" value="AdoMet_MTases"/>
    <property type="match status" value="1"/>
</dbReference>
<dbReference type="InterPro" id="IPR029063">
    <property type="entry name" value="SAM-dependent_MTases_sf"/>
</dbReference>
<dbReference type="InterPro" id="IPR013216">
    <property type="entry name" value="Methyltransf_11"/>
</dbReference>
<dbReference type="SUPFAM" id="SSF53335">
    <property type="entry name" value="S-adenosyl-L-methionine-dependent methyltransferases"/>
    <property type="match status" value="1"/>
</dbReference>
<proteinExistence type="predicted"/>
<feature type="domain" description="Methyltransferase type 11" evidence="1">
    <location>
        <begin position="63"/>
        <end position="160"/>
    </location>
</feature>
<gene>
    <name evidence="2" type="ORF">GCM10009606_19440</name>
</gene>
<organism evidence="2 3">
    <name type="scientific">Nocardioides aquiterrae</name>
    <dbReference type="NCBI Taxonomy" id="203799"/>
    <lineage>
        <taxon>Bacteria</taxon>
        <taxon>Bacillati</taxon>
        <taxon>Actinomycetota</taxon>
        <taxon>Actinomycetes</taxon>
        <taxon>Propionibacteriales</taxon>
        <taxon>Nocardioidaceae</taxon>
        <taxon>Nocardioides</taxon>
    </lineage>
</organism>
<evidence type="ECO:0000313" key="3">
    <source>
        <dbReference type="Proteomes" id="UP001499979"/>
    </source>
</evidence>
<dbReference type="Gene3D" id="3.40.50.150">
    <property type="entry name" value="Vaccinia Virus protein VP39"/>
    <property type="match status" value="1"/>
</dbReference>
<protein>
    <recommendedName>
        <fullName evidence="1">Methyltransferase type 11 domain-containing protein</fullName>
    </recommendedName>
</protein>
<name>A0ABP4F0G8_9ACTN</name>
<dbReference type="EMBL" id="BAAAJE010000006">
    <property type="protein sequence ID" value="GAA1139921.1"/>
    <property type="molecule type" value="Genomic_DNA"/>
</dbReference>
<dbReference type="InterPro" id="IPR050508">
    <property type="entry name" value="Methyltransf_Superfamily"/>
</dbReference>
<reference evidence="3" key="1">
    <citation type="journal article" date="2019" name="Int. J. Syst. Evol. Microbiol.">
        <title>The Global Catalogue of Microorganisms (GCM) 10K type strain sequencing project: providing services to taxonomists for standard genome sequencing and annotation.</title>
        <authorList>
            <consortium name="The Broad Institute Genomics Platform"/>
            <consortium name="The Broad Institute Genome Sequencing Center for Infectious Disease"/>
            <person name="Wu L."/>
            <person name="Ma J."/>
        </authorList>
    </citation>
    <scope>NUCLEOTIDE SEQUENCE [LARGE SCALE GENOMIC DNA]</scope>
    <source>
        <strain evidence="3">JCM 11813</strain>
    </source>
</reference>
<dbReference type="RefSeq" id="WP_343907306.1">
    <property type="nucleotide sequence ID" value="NZ_BAAAJE010000006.1"/>
</dbReference>